<sequence length="100" mass="9528">MSENTAAPASTLASRRWMVAAPIALASVLALSACDRNKESNVNTAPSSSPAPAPATAPAPAGSGAVTMPPSSGGATFGGTATRPSPPPTPAASDAASAAR</sequence>
<name>A0A328ZKR8_9BURK</name>
<feature type="chain" id="PRO_5016442625" evidence="2">
    <location>
        <begin position="27"/>
        <end position="100"/>
    </location>
</feature>
<dbReference type="OrthoDB" id="8821465at2"/>
<feature type="region of interest" description="Disordered" evidence="1">
    <location>
        <begin position="38"/>
        <end position="100"/>
    </location>
</feature>
<evidence type="ECO:0000256" key="2">
    <source>
        <dbReference type="SAM" id="SignalP"/>
    </source>
</evidence>
<comment type="caution">
    <text evidence="3">The sequence shown here is derived from an EMBL/GenBank/DDBJ whole genome shotgun (WGS) entry which is preliminary data.</text>
</comment>
<evidence type="ECO:0000313" key="3">
    <source>
        <dbReference type="EMBL" id="RAR86501.1"/>
    </source>
</evidence>
<keyword evidence="4" id="KW-1185">Reference proteome</keyword>
<evidence type="ECO:0000256" key="1">
    <source>
        <dbReference type="SAM" id="MobiDB-lite"/>
    </source>
</evidence>
<feature type="signal peptide" evidence="2">
    <location>
        <begin position="1"/>
        <end position="26"/>
    </location>
</feature>
<protein>
    <submittedName>
        <fullName evidence="3">Uncharacterized protein</fullName>
    </submittedName>
</protein>
<gene>
    <name evidence="3" type="ORF">AX018_100187</name>
</gene>
<accession>A0A328ZKR8</accession>
<reference evidence="3 4" key="1">
    <citation type="submission" date="2018-06" db="EMBL/GenBank/DDBJ databases">
        <title>Genomic Encyclopedia of Archaeal and Bacterial Type Strains, Phase II (KMG-II): from individual species to whole genera.</title>
        <authorList>
            <person name="Goeker M."/>
        </authorList>
    </citation>
    <scope>NUCLEOTIDE SEQUENCE [LARGE SCALE GENOMIC DNA]</scope>
    <source>
        <strain evidence="3 4">CFPB 3232</strain>
    </source>
</reference>
<proteinExistence type="predicted"/>
<dbReference type="EMBL" id="QLTA01000001">
    <property type="protein sequence ID" value="RAR86501.1"/>
    <property type="molecule type" value="Genomic_DNA"/>
</dbReference>
<organism evidence="3 4">
    <name type="scientific">Paracidovorax anthurii</name>
    <dbReference type="NCBI Taxonomy" id="78229"/>
    <lineage>
        <taxon>Bacteria</taxon>
        <taxon>Pseudomonadati</taxon>
        <taxon>Pseudomonadota</taxon>
        <taxon>Betaproteobacteria</taxon>
        <taxon>Burkholderiales</taxon>
        <taxon>Comamonadaceae</taxon>
        <taxon>Paracidovorax</taxon>
    </lineage>
</organism>
<feature type="compositionally biased region" description="Low complexity" evidence="1">
    <location>
        <begin position="91"/>
        <end position="100"/>
    </location>
</feature>
<dbReference type="RefSeq" id="WP_111875287.1">
    <property type="nucleotide sequence ID" value="NZ_QLTA01000001.1"/>
</dbReference>
<evidence type="ECO:0000313" key="4">
    <source>
        <dbReference type="Proteomes" id="UP000248856"/>
    </source>
</evidence>
<dbReference type="AlphaFoldDB" id="A0A328ZKR8"/>
<keyword evidence="2" id="KW-0732">Signal</keyword>
<dbReference type="Proteomes" id="UP000248856">
    <property type="component" value="Unassembled WGS sequence"/>
</dbReference>